<proteinExistence type="predicted"/>
<keyword evidence="2" id="KW-0812">Transmembrane</keyword>
<feature type="region of interest" description="Disordered" evidence="1">
    <location>
        <begin position="142"/>
        <end position="190"/>
    </location>
</feature>
<feature type="transmembrane region" description="Helical" evidence="2">
    <location>
        <begin position="65"/>
        <end position="86"/>
    </location>
</feature>
<dbReference type="RefSeq" id="WP_089222626.1">
    <property type="nucleotide sequence ID" value="NZ_FZOF01000002.1"/>
</dbReference>
<accession>A0A239BBR3</accession>
<protein>
    <recommendedName>
        <fullName evidence="5">CU044_5270 family protein</fullName>
    </recommendedName>
</protein>
<sequence length="343" mass="35677">MSAADPRRPEQCERAEAEEGALLLPAPAAAGLDPDTHRLLKRHFLDEIADGTPAPYPTAVPRRRLMTVLAPAAGVCLLLVVVAAGLRALNTAAGNQAEPPASPAAVRLLGRIALGADAAPAGAVRDDQYAYVKVTGHATALDGDTGATEPTNESGELWTSVDGSGRTLTRDRGGDRWDDAPGPGSLSSPTYRFLEALPTEPDALLARIRRESDPQYGPAVDSTVGVDQGAFVTIGELLRSGTAPPVTAAALYRSAALIPGVITVRDAVDATGRHGVAVARAHNGERIEWIFDEKTLRLLGERTVLLEDGAWGEAGTVVESIAFTADGISDRAGETPPEGRPAG</sequence>
<name>A0A239BBR3_9ACTN</name>
<evidence type="ECO:0008006" key="5">
    <source>
        <dbReference type="Google" id="ProtNLM"/>
    </source>
</evidence>
<dbReference type="OrthoDB" id="3387554at2"/>
<dbReference type="Proteomes" id="UP000198280">
    <property type="component" value="Unassembled WGS sequence"/>
</dbReference>
<dbReference type="EMBL" id="FZOF01000002">
    <property type="protein sequence ID" value="SNS04991.1"/>
    <property type="molecule type" value="Genomic_DNA"/>
</dbReference>
<evidence type="ECO:0000256" key="1">
    <source>
        <dbReference type="SAM" id="MobiDB-lite"/>
    </source>
</evidence>
<dbReference type="NCBIfam" id="NF038083">
    <property type="entry name" value="CU044_5270_fam"/>
    <property type="match status" value="1"/>
</dbReference>
<evidence type="ECO:0000256" key="2">
    <source>
        <dbReference type="SAM" id="Phobius"/>
    </source>
</evidence>
<dbReference type="AlphaFoldDB" id="A0A239BBR3"/>
<gene>
    <name evidence="3" type="ORF">SAMN05216252_102507</name>
</gene>
<keyword evidence="2" id="KW-0472">Membrane</keyword>
<keyword evidence="4" id="KW-1185">Reference proteome</keyword>
<keyword evidence="2" id="KW-1133">Transmembrane helix</keyword>
<feature type="compositionally biased region" description="Basic and acidic residues" evidence="1">
    <location>
        <begin position="168"/>
        <end position="179"/>
    </location>
</feature>
<reference evidence="3 4" key="1">
    <citation type="submission" date="2017-06" db="EMBL/GenBank/DDBJ databases">
        <authorList>
            <person name="Kim H.J."/>
            <person name="Triplett B.A."/>
        </authorList>
    </citation>
    <scope>NUCLEOTIDE SEQUENCE [LARGE SCALE GENOMIC DNA]</scope>
    <source>
        <strain evidence="3 4">CGMCC 4.1858</strain>
    </source>
</reference>
<organism evidence="3 4">
    <name type="scientific">Actinacidiphila glaucinigra</name>
    <dbReference type="NCBI Taxonomy" id="235986"/>
    <lineage>
        <taxon>Bacteria</taxon>
        <taxon>Bacillati</taxon>
        <taxon>Actinomycetota</taxon>
        <taxon>Actinomycetes</taxon>
        <taxon>Kitasatosporales</taxon>
        <taxon>Streptomycetaceae</taxon>
        <taxon>Actinacidiphila</taxon>
    </lineage>
</organism>
<evidence type="ECO:0000313" key="3">
    <source>
        <dbReference type="EMBL" id="SNS04991.1"/>
    </source>
</evidence>
<evidence type="ECO:0000313" key="4">
    <source>
        <dbReference type="Proteomes" id="UP000198280"/>
    </source>
</evidence>
<dbReference type="InterPro" id="IPR047789">
    <property type="entry name" value="CU044_5270-like"/>
</dbReference>